<protein>
    <submittedName>
        <fullName evidence="1">Per-pentamer repeat gene-like protein</fullName>
    </submittedName>
</protein>
<accession>A0A061IQ24</accession>
<gene>
    <name evidence="1" type="ORF">H671_1g1328</name>
</gene>
<proteinExistence type="predicted"/>
<evidence type="ECO:0000313" key="1">
    <source>
        <dbReference type="EMBL" id="ERE90900.1"/>
    </source>
</evidence>
<sequence>MPSSGLLRCQPGSKDVFSGTLGLLALPPKALAPCGCLCAMKLTFLTQRHPASPHSILHHLTASCITPQHPASCITSQHPAPHHRIQHSLPLQSIQHPASLHSILHHLTASCITSQHPASCITSQHPASCITSQHPASCITSQHPALLYSILHHFTGWPGIEAAASVYTSWHCAPLHSVLHQCLTFNCSSFTIPSPLFLSRKTQRSALCVATELFHSQYSPFVILSNGSPLSLGETSP</sequence>
<evidence type="ECO:0000313" key="2">
    <source>
        <dbReference type="Proteomes" id="UP000030759"/>
    </source>
</evidence>
<dbReference type="EMBL" id="KE663753">
    <property type="protein sequence ID" value="ERE90900.1"/>
    <property type="molecule type" value="Genomic_DNA"/>
</dbReference>
<dbReference type="Proteomes" id="UP000030759">
    <property type="component" value="Unassembled WGS sequence"/>
</dbReference>
<dbReference type="AlphaFoldDB" id="A0A061IQ24"/>
<name>A0A061IQ24_CRIGR</name>
<organism evidence="1 2">
    <name type="scientific">Cricetulus griseus</name>
    <name type="common">Chinese hamster</name>
    <name type="synonym">Cricetulus barabensis griseus</name>
    <dbReference type="NCBI Taxonomy" id="10029"/>
    <lineage>
        <taxon>Eukaryota</taxon>
        <taxon>Metazoa</taxon>
        <taxon>Chordata</taxon>
        <taxon>Craniata</taxon>
        <taxon>Vertebrata</taxon>
        <taxon>Euteleostomi</taxon>
        <taxon>Mammalia</taxon>
        <taxon>Eutheria</taxon>
        <taxon>Euarchontoglires</taxon>
        <taxon>Glires</taxon>
        <taxon>Rodentia</taxon>
        <taxon>Myomorpha</taxon>
        <taxon>Muroidea</taxon>
        <taxon>Cricetidae</taxon>
        <taxon>Cricetinae</taxon>
        <taxon>Cricetulus</taxon>
    </lineage>
</organism>
<reference evidence="2" key="1">
    <citation type="journal article" date="2013" name="Nat. Biotechnol.">
        <title>Chinese hamster genome sequenced from sorted chromosomes.</title>
        <authorList>
            <person name="Brinkrolf K."/>
            <person name="Rupp O."/>
            <person name="Laux H."/>
            <person name="Kollin F."/>
            <person name="Ernst W."/>
            <person name="Linke B."/>
            <person name="Kofler R."/>
            <person name="Romand S."/>
            <person name="Hesse F."/>
            <person name="Budach W.E."/>
            <person name="Galosy S."/>
            <person name="Muller D."/>
            <person name="Noll T."/>
            <person name="Wienberg J."/>
            <person name="Jostock T."/>
            <person name="Leonard M."/>
            <person name="Grillari J."/>
            <person name="Tauch A."/>
            <person name="Goesmann A."/>
            <person name="Helk B."/>
            <person name="Mott J.E."/>
            <person name="Puhler A."/>
            <person name="Borth N."/>
        </authorList>
    </citation>
    <scope>NUCLEOTIDE SEQUENCE [LARGE SCALE GENOMIC DNA]</scope>
    <source>
        <strain evidence="2">17A/GY</strain>
    </source>
</reference>